<sequence length="124" mass="14971">MNTIKIKAHQIVDVLMETDLHERKFQRYFYKSFGYLEGKPVVEEINDGEYRLITIHENYKFFKDHYPEVPFDCIQKEFNNYTERYLELLKHLLLSKARSSTGYKYSAINFLFTYMTMEEIAAKT</sequence>
<reference evidence="1 2" key="1">
    <citation type="journal article" date="2011" name="Int. J. Syst. Evol. Microbiol.">
        <title>Allobacillus halotolerans gen. nov., sp. nov. isolated from shrimp paste.</title>
        <authorList>
            <person name="Sheu S.Y."/>
            <person name="Arun A.B."/>
            <person name="Jiang S.R."/>
            <person name="Young C.C."/>
            <person name="Chen W.M."/>
        </authorList>
    </citation>
    <scope>NUCLEOTIDE SEQUENCE [LARGE SCALE GENOMIC DNA]</scope>
    <source>
        <strain evidence="1 2">LMG 24826</strain>
    </source>
</reference>
<evidence type="ECO:0000313" key="1">
    <source>
        <dbReference type="EMBL" id="MBU6080942.1"/>
    </source>
</evidence>
<comment type="caution">
    <text evidence="1">The sequence shown here is derived from an EMBL/GenBank/DDBJ whole genome shotgun (WGS) entry which is preliminary data.</text>
</comment>
<evidence type="ECO:0000313" key="2">
    <source>
        <dbReference type="Proteomes" id="UP000812672"/>
    </source>
</evidence>
<dbReference type="RefSeq" id="WP_216687292.1">
    <property type="nucleotide sequence ID" value="NZ_CAUPKR010000009.1"/>
</dbReference>
<protein>
    <submittedName>
        <fullName evidence="1">Uncharacterized protein</fullName>
    </submittedName>
</protein>
<dbReference type="Proteomes" id="UP000812672">
    <property type="component" value="Unassembled WGS sequence"/>
</dbReference>
<dbReference type="EMBL" id="JAHLZF010000010">
    <property type="protein sequence ID" value="MBU6080942.1"/>
    <property type="molecule type" value="Genomic_DNA"/>
</dbReference>
<gene>
    <name evidence="1" type="ORF">KQ486_07910</name>
</gene>
<keyword evidence="2" id="KW-1185">Reference proteome</keyword>
<proteinExistence type="predicted"/>
<name>A0ABS6GPC6_9BACI</name>
<accession>A0ABS6GPC6</accession>
<organism evidence="1 2">
    <name type="scientific">Allobacillus halotolerans</name>
    <dbReference type="NCBI Taxonomy" id="570278"/>
    <lineage>
        <taxon>Bacteria</taxon>
        <taxon>Bacillati</taxon>
        <taxon>Bacillota</taxon>
        <taxon>Bacilli</taxon>
        <taxon>Bacillales</taxon>
        <taxon>Bacillaceae</taxon>
        <taxon>Allobacillus</taxon>
    </lineage>
</organism>